<gene>
    <name evidence="2" type="ORF">AVDCRST_MAG15-3068</name>
</gene>
<dbReference type="EC" id="6.3.5.3" evidence="2"/>
<keyword evidence="2" id="KW-0808">Transferase</keyword>
<dbReference type="GO" id="GO:0016740">
    <property type="term" value="F:transferase activity"/>
    <property type="evidence" value="ECO:0007669"/>
    <property type="project" value="UniProtKB-KW"/>
</dbReference>
<protein>
    <submittedName>
        <fullName evidence="2">Phosphoribosylformylglycinamidine synthase, glutamine amidotransferase subunit</fullName>
        <ecNumber evidence="2">6.3.5.3</ecNumber>
    </submittedName>
</protein>
<feature type="non-terminal residue" evidence="2">
    <location>
        <position position="1"/>
    </location>
</feature>
<feature type="compositionally biased region" description="Basic residues" evidence="1">
    <location>
        <begin position="140"/>
        <end position="151"/>
    </location>
</feature>
<dbReference type="AlphaFoldDB" id="A0A6J4Q9A1"/>
<reference evidence="2" key="1">
    <citation type="submission" date="2020-02" db="EMBL/GenBank/DDBJ databases">
        <authorList>
            <person name="Meier V. D."/>
        </authorList>
    </citation>
    <scope>NUCLEOTIDE SEQUENCE</scope>
    <source>
        <strain evidence="2">AVDCRST_MAG15</strain>
    </source>
</reference>
<organism evidence="2">
    <name type="scientific">uncultured Rubellimicrobium sp</name>
    <dbReference type="NCBI Taxonomy" id="543078"/>
    <lineage>
        <taxon>Bacteria</taxon>
        <taxon>Pseudomonadati</taxon>
        <taxon>Pseudomonadota</taxon>
        <taxon>Alphaproteobacteria</taxon>
        <taxon>Rhodobacterales</taxon>
        <taxon>Roseobacteraceae</taxon>
        <taxon>Rubellimicrobium</taxon>
        <taxon>environmental samples</taxon>
    </lineage>
</organism>
<feature type="region of interest" description="Disordered" evidence="1">
    <location>
        <begin position="60"/>
        <end position="200"/>
    </location>
</feature>
<dbReference type="EMBL" id="CADCUU010000462">
    <property type="protein sequence ID" value="CAA9434074.1"/>
    <property type="molecule type" value="Genomic_DNA"/>
</dbReference>
<evidence type="ECO:0000256" key="1">
    <source>
        <dbReference type="SAM" id="MobiDB-lite"/>
    </source>
</evidence>
<feature type="non-terminal residue" evidence="2">
    <location>
        <position position="222"/>
    </location>
</feature>
<sequence>EGRRRRLSRFQLRPRPCRRSAERRRRGHDGMAQGRRAASGHRPRRRSGWLLLRRLPPLRRHRRAVPHRRGGQVACQARRLCPGRLQRLSGPDGDAPPPGRADAQRGPQVHLPDRGPARGDGRQPLHPRLRQGGHCPFPHRPPRRQLLRRRGYAAAPPGRGPDRLYLRRSSERLRARHRGHPVRQPTRPRDDAASRTRGRTCARKYRWAGAFPRAARSTRDGL</sequence>
<keyword evidence="2" id="KW-0315">Glutamine amidotransferase</keyword>
<feature type="region of interest" description="Disordered" evidence="1">
    <location>
        <begin position="1"/>
        <end position="48"/>
    </location>
</feature>
<feature type="compositionally biased region" description="Basic and acidic residues" evidence="1">
    <location>
        <begin position="160"/>
        <end position="173"/>
    </location>
</feature>
<feature type="compositionally biased region" description="Basic residues" evidence="1">
    <location>
        <begin position="15"/>
        <end position="27"/>
    </location>
</feature>
<keyword evidence="2" id="KW-0436">Ligase</keyword>
<dbReference type="GO" id="GO:0004642">
    <property type="term" value="F:phosphoribosylformylglycinamidine synthase activity"/>
    <property type="evidence" value="ECO:0007669"/>
    <property type="project" value="UniProtKB-EC"/>
</dbReference>
<evidence type="ECO:0000313" key="2">
    <source>
        <dbReference type="EMBL" id="CAA9434074.1"/>
    </source>
</evidence>
<accession>A0A6J4Q9A1</accession>
<name>A0A6J4Q9A1_9RHOB</name>
<feature type="compositionally biased region" description="Basic residues" evidence="1">
    <location>
        <begin position="38"/>
        <end position="47"/>
    </location>
</feature>
<proteinExistence type="predicted"/>
<feature type="compositionally biased region" description="Basic residues" evidence="1">
    <location>
        <begin position="60"/>
        <end position="70"/>
    </location>
</feature>
<feature type="compositionally biased region" description="Basic and acidic residues" evidence="1">
    <location>
        <begin position="111"/>
        <end position="123"/>
    </location>
</feature>